<reference evidence="1 2" key="1">
    <citation type="submission" date="2018-01" db="EMBL/GenBank/DDBJ databases">
        <authorList>
            <person name="Gaut B.S."/>
            <person name="Morton B.R."/>
            <person name="Clegg M.T."/>
            <person name="Duvall M.R."/>
        </authorList>
    </citation>
    <scope>NUCLEOTIDE SEQUENCE [LARGE SCALE GENOMIC DNA]</scope>
    <source>
        <strain evidence="1">GP69</strain>
    </source>
</reference>
<proteinExistence type="predicted"/>
<evidence type="ECO:0000313" key="1">
    <source>
        <dbReference type="EMBL" id="SOY30755.1"/>
    </source>
</evidence>
<sequence length="51" mass="5912">MRRREGIFGKNAEEKLKNAEKAEEKIFRCGDLAKAAGKEKWRWLPCGARCM</sequence>
<dbReference type="Proteomes" id="UP000236311">
    <property type="component" value="Unassembled WGS sequence"/>
</dbReference>
<dbReference type="EMBL" id="OFSM01000019">
    <property type="protein sequence ID" value="SOY30755.1"/>
    <property type="molecule type" value="Genomic_DNA"/>
</dbReference>
<protein>
    <submittedName>
        <fullName evidence="1">Uncharacterized protein</fullName>
    </submittedName>
</protein>
<evidence type="ECO:0000313" key="2">
    <source>
        <dbReference type="Proteomes" id="UP000236311"/>
    </source>
</evidence>
<dbReference type="AlphaFoldDB" id="A0A2K4ZJX5"/>
<organism evidence="1 2">
    <name type="scientific">Acetatifactor muris</name>
    <dbReference type="NCBI Taxonomy" id="879566"/>
    <lineage>
        <taxon>Bacteria</taxon>
        <taxon>Bacillati</taxon>
        <taxon>Bacillota</taxon>
        <taxon>Clostridia</taxon>
        <taxon>Lachnospirales</taxon>
        <taxon>Lachnospiraceae</taxon>
        <taxon>Acetatifactor</taxon>
    </lineage>
</organism>
<accession>A0A2K4ZJX5</accession>
<name>A0A2K4ZJX5_9FIRM</name>
<gene>
    <name evidence="1" type="ORF">AMURIS_03486</name>
</gene>
<keyword evidence="2" id="KW-1185">Reference proteome</keyword>